<dbReference type="InterPro" id="IPR002358">
    <property type="entry name" value="Ribosomal_uL6_CS"/>
</dbReference>
<dbReference type="HAMAP" id="MF_01365_B">
    <property type="entry name" value="Ribosomal_uL6_B"/>
    <property type="match status" value="1"/>
</dbReference>
<dbReference type="GO" id="GO:0002181">
    <property type="term" value="P:cytoplasmic translation"/>
    <property type="evidence" value="ECO:0007669"/>
    <property type="project" value="TreeGrafter"/>
</dbReference>
<keyword evidence="3 5" id="KW-0689">Ribosomal protein</keyword>
<organism evidence="9 10">
    <name type="scientific">Taibaiella lutea</name>
    <dbReference type="NCBI Taxonomy" id="2608001"/>
    <lineage>
        <taxon>Bacteria</taxon>
        <taxon>Pseudomonadati</taxon>
        <taxon>Bacteroidota</taxon>
        <taxon>Chitinophagia</taxon>
        <taxon>Chitinophagales</taxon>
        <taxon>Chitinophagaceae</taxon>
        <taxon>Taibaiella</taxon>
    </lineage>
</organism>
<keyword evidence="4 5" id="KW-0687">Ribonucleoprotein</keyword>
<comment type="similarity">
    <text evidence="5 6">Belongs to the universal ribosomal protein uL6 family.</text>
</comment>
<dbReference type="PANTHER" id="PTHR11655">
    <property type="entry name" value="60S/50S RIBOSOMAL PROTEIN L6/L9"/>
    <property type="match status" value="1"/>
</dbReference>
<accession>A0A5M6CDM9</accession>
<dbReference type="Proteomes" id="UP000323632">
    <property type="component" value="Unassembled WGS sequence"/>
</dbReference>
<evidence type="ECO:0000313" key="9">
    <source>
        <dbReference type="EMBL" id="KAA5533284.1"/>
    </source>
</evidence>
<evidence type="ECO:0000256" key="5">
    <source>
        <dbReference type="HAMAP-Rule" id="MF_01365"/>
    </source>
</evidence>
<evidence type="ECO:0000313" key="10">
    <source>
        <dbReference type="Proteomes" id="UP000323632"/>
    </source>
</evidence>
<dbReference type="Pfam" id="PF00347">
    <property type="entry name" value="Ribosomal_L6"/>
    <property type="match status" value="2"/>
</dbReference>
<comment type="function">
    <text evidence="5 7">This protein binds to the 23S rRNA, and is important in its secondary structure. It is located near the subunit interface in the base of the L7/L12 stalk, and near the tRNA binding site of the peptidyltransferase center.</text>
</comment>
<evidence type="ECO:0000256" key="1">
    <source>
        <dbReference type="ARBA" id="ARBA00022730"/>
    </source>
</evidence>
<gene>
    <name evidence="5" type="primary">rplF</name>
    <name evidence="9" type="ORF">F0919_12105</name>
</gene>
<dbReference type="GO" id="GO:0003735">
    <property type="term" value="F:structural constituent of ribosome"/>
    <property type="evidence" value="ECO:0007669"/>
    <property type="project" value="UniProtKB-UniRule"/>
</dbReference>
<dbReference type="InterPro" id="IPR019906">
    <property type="entry name" value="Ribosomal_uL6_bac-type"/>
</dbReference>
<evidence type="ECO:0000256" key="7">
    <source>
        <dbReference type="RuleBase" id="RU003870"/>
    </source>
</evidence>
<evidence type="ECO:0000256" key="6">
    <source>
        <dbReference type="RuleBase" id="RU003869"/>
    </source>
</evidence>
<keyword evidence="10" id="KW-1185">Reference proteome</keyword>
<dbReference type="PIRSF" id="PIRSF002162">
    <property type="entry name" value="Ribosomal_L6"/>
    <property type="match status" value="1"/>
</dbReference>
<evidence type="ECO:0000256" key="2">
    <source>
        <dbReference type="ARBA" id="ARBA00022884"/>
    </source>
</evidence>
<dbReference type="GO" id="GO:0022625">
    <property type="term" value="C:cytosolic large ribosomal subunit"/>
    <property type="evidence" value="ECO:0007669"/>
    <property type="project" value="UniProtKB-UniRule"/>
</dbReference>
<dbReference type="PANTHER" id="PTHR11655:SF14">
    <property type="entry name" value="LARGE RIBOSOMAL SUBUNIT PROTEIN UL6M"/>
    <property type="match status" value="1"/>
</dbReference>
<dbReference type="RefSeq" id="WP_150033032.1">
    <property type="nucleotide sequence ID" value="NZ_VWSH01000003.1"/>
</dbReference>
<dbReference type="SUPFAM" id="SSF56053">
    <property type="entry name" value="Ribosomal protein L6"/>
    <property type="match status" value="2"/>
</dbReference>
<dbReference type="NCBIfam" id="TIGR03654">
    <property type="entry name" value="L6_bact"/>
    <property type="match status" value="1"/>
</dbReference>
<dbReference type="FunFam" id="3.90.930.12:FF:000002">
    <property type="entry name" value="50S ribosomal protein L6"/>
    <property type="match status" value="1"/>
</dbReference>
<name>A0A5M6CDM9_9BACT</name>
<evidence type="ECO:0000256" key="4">
    <source>
        <dbReference type="ARBA" id="ARBA00023274"/>
    </source>
</evidence>
<comment type="caution">
    <text evidence="9">The sequence shown here is derived from an EMBL/GenBank/DDBJ whole genome shotgun (WGS) entry which is preliminary data.</text>
</comment>
<dbReference type="InterPro" id="IPR000702">
    <property type="entry name" value="Ribosomal_uL6-like"/>
</dbReference>
<dbReference type="PROSITE" id="PS00525">
    <property type="entry name" value="RIBOSOMAL_L6_1"/>
    <property type="match status" value="1"/>
</dbReference>
<dbReference type="PRINTS" id="PR00059">
    <property type="entry name" value="RIBOSOMALL6"/>
</dbReference>
<keyword evidence="2 5" id="KW-0694">RNA-binding</keyword>
<feature type="domain" description="Large ribosomal subunit protein uL6 alpha-beta" evidence="8">
    <location>
        <begin position="13"/>
        <end position="83"/>
    </location>
</feature>
<evidence type="ECO:0000259" key="8">
    <source>
        <dbReference type="Pfam" id="PF00347"/>
    </source>
</evidence>
<keyword evidence="1 5" id="KW-0699">rRNA-binding</keyword>
<protein>
    <recommendedName>
        <fullName evidence="5">Large ribosomal subunit protein uL6</fullName>
    </recommendedName>
</protein>
<dbReference type="InterPro" id="IPR036789">
    <property type="entry name" value="Ribosomal_uL6-like_a/b-dom_sf"/>
</dbReference>
<feature type="domain" description="Large ribosomal subunit protein uL6 alpha-beta" evidence="8">
    <location>
        <begin position="91"/>
        <end position="168"/>
    </location>
</feature>
<proteinExistence type="inferred from homology"/>
<reference evidence="9 10" key="1">
    <citation type="submission" date="2019-09" db="EMBL/GenBank/DDBJ databases">
        <title>Genome sequence and assembly of Taibaiella sp.</title>
        <authorList>
            <person name="Chhetri G."/>
        </authorList>
    </citation>
    <scope>NUCLEOTIDE SEQUENCE [LARGE SCALE GENOMIC DNA]</scope>
    <source>
        <strain evidence="9 10">KVB11</strain>
    </source>
</reference>
<comment type="subunit">
    <text evidence="5">Part of the 50S ribosomal subunit.</text>
</comment>
<evidence type="ECO:0000256" key="3">
    <source>
        <dbReference type="ARBA" id="ARBA00022980"/>
    </source>
</evidence>
<dbReference type="Gene3D" id="3.90.930.12">
    <property type="entry name" value="Ribosomal protein L6, alpha-beta domain"/>
    <property type="match status" value="2"/>
</dbReference>
<dbReference type="GO" id="GO:0019843">
    <property type="term" value="F:rRNA binding"/>
    <property type="evidence" value="ECO:0007669"/>
    <property type="project" value="UniProtKB-UniRule"/>
</dbReference>
<dbReference type="AlphaFoldDB" id="A0A5M6CDM9"/>
<sequence length="184" mass="19720">MSRVGKAPITLASGITVTVDAANVVTVKGPKGELKQAVDRDLKVEIADGKVTISRPTDQIRHRAIHGLTRALINNMVEGVTNGYTKVLELVGVGYRAAVAGQQLDMSLGYSHNIIFDLPKEISATAAMEKGQPPRVTLTSIDKQLLGQVAAKIRGLRKPEPYKGKGVRFQGEIVRRKAGKTAGK</sequence>
<dbReference type="InterPro" id="IPR020040">
    <property type="entry name" value="Ribosomal_uL6_a/b-dom"/>
</dbReference>
<dbReference type="EMBL" id="VWSH01000003">
    <property type="protein sequence ID" value="KAA5533284.1"/>
    <property type="molecule type" value="Genomic_DNA"/>
</dbReference>